<evidence type="ECO:0000313" key="2">
    <source>
        <dbReference type="EMBL" id="MDT7845355.1"/>
    </source>
</evidence>
<gene>
    <name evidence="2" type="ORF">RQC66_32015</name>
</gene>
<feature type="domain" description="Transglutaminase-like" evidence="1">
    <location>
        <begin position="84"/>
        <end position="147"/>
    </location>
</feature>
<organism evidence="2 3">
    <name type="scientific">Streptomyces justiciae</name>
    <dbReference type="NCBI Taxonomy" id="2780140"/>
    <lineage>
        <taxon>Bacteria</taxon>
        <taxon>Bacillati</taxon>
        <taxon>Actinomycetota</taxon>
        <taxon>Actinomycetes</taxon>
        <taxon>Kitasatosporales</taxon>
        <taxon>Streptomycetaceae</taxon>
        <taxon>Streptomyces</taxon>
    </lineage>
</organism>
<comment type="caution">
    <text evidence="2">The sequence shown here is derived from an EMBL/GenBank/DDBJ whole genome shotgun (WGS) entry which is preliminary data.</text>
</comment>
<protein>
    <submittedName>
        <fullName evidence="2">Transglutaminase-like domain-containing protein</fullName>
    </submittedName>
</protein>
<dbReference type="SUPFAM" id="SSF54001">
    <property type="entry name" value="Cysteine proteinases"/>
    <property type="match status" value="1"/>
</dbReference>
<dbReference type="SMART" id="SM00460">
    <property type="entry name" value="TGc"/>
    <property type="match status" value="1"/>
</dbReference>
<evidence type="ECO:0000259" key="1">
    <source>
        <dbReference type="SMART" id="SM00460"/>
    </source>
</evidence>
<sequence>MDDYLGQTVFSDPGDLDADALPTDPGQLVALVRGLIIHRLEGPRFGYDIPRDRLHEDAESRYVTEILRILRERRDVPLTEARAPRERFVGTCRDFSLLLCSLLRATGTPARIRGGFATYFVADFLEDHWVTEYRLPDGSWRLVDPQVLHPSYEPPFDPLDVPRDRFLVAADVWRGCREGRIDPARCGFHSVDRLRGLWLVRARLLQDLAALSGVEPLPWDGWGPRQILDDASLTDADLARTDTLARDGGPVSVPDAITSYTTYDGVRQITLRRSSPPA</sequence>
<dbReference type="Gene3D" id="3.10.620.30">
    <property type="match status" value="1"/>
</dbReference>
<dbReference type="InterPro" id="IPR038765">
    <property type="entry name" value="Papain-like_cys_pep_sf"/>
</dbReference>
<name>A0ABU3M1I4_9ACTN</name>
<keyword evidence="3" id="KW-1185">Reference proteome</keyword>
<dbReference type="InterPro" id="IPR002931">
    <property type="entry name" value="Transglutaminase-like"/>
</dbReference>
<dbReference type="Proteomes" id="UP001257948">
    <property type="component" value="Unassembled WGS sequence"/>
</dbReference>
<proteinExistence type="predicted"/>
<dbReference type="EMBL" id="JAVTLL010000025">
    <property type="protein sequence ID" value="MDT7845355.1"/>
    <property type="molecule type" value="Genomic_DNA"/>
</dbReference>
<dbReference type="Pfam" id="PF01841">
    <property type="entry name" value="Transglut_core"/>
    <property type="match status" value="1"/>
</dbReference>
<reference evidence="3" key="1">
    <citation type="submission" date="2023-07" db="EMBL/GenBank/DDBJ databases">
        <title>Draft genome sequence of the endophytic actinobacterium Streptomyces justiciae WPN32, a potential antibiotic producer.</title>
        <authorList>
            <person name="Yasawong M."/>
            <person name="Pana W."/>
            <person name="Ganta P."/>
            <person name="Santapan N."/>
            <person name="Songngamsuk T."/>
            <person name="Phatcharaharikarn M."/>
            <person name="Kerdtoob S."/>
            <person name="Nantapong N."/>
        </authorList>
    </citation>
    <scope>NUCLEOTIDE SEQUENCE [LARGE SCALE GENOMIC DNA]</scope>
    <source>
        <strain evidence="3">WPN32</strain>
    </source>
</reference>
<evidence type="ECO:0000313" key="3">
    <source>
        <dbReference type="Proteomes" id="UP001257948"/>
    </source>
</evidence>
<dbReference type="RefSeq" id="WP_314205416.1">
    <property type="nucleotide sequence ID" value="NZ_JAVTLL010000025.1"/>
</dbReference>
<accession>A0ABU3M1I4</accession>